<accession>A0A7J5B7S6</accession>
<dbReference type="AlphaFoldDB" id="A0A7J5B7S6"/>
<dbReference type="PANTHER" id="PTHR10961:SF7">
    <property type="entry name" value="FAD DEPENDENT OXIDOREDUCTASE DOMAIN-CONTAINING PROTEIN"/>
    <property type="match status" value="1"/>
</dbReference>
<keyword evidence="4 6" id="KW-0560">Oxidoreductase</keyword>
<dbReference type="GO" id="GO:0050660">
    <property type="term" value="F:flavin adenine dinucleotide binding"/>
    <property type="evidence" value="ECO:0007669"/>
    <property type="project" value="InterPro"/>
</dbReference>
<dbReference type="PANTHER" id="PTHR10961">
    <property type="entry name" value="PEROXISOMAL SARCOSINE OXIDASE"/>
    <property type="match status" value="1"/>
</dbReference>
<dbReference type="Gene3D" id="3.30.9.10">
    <property type="entry name" value="D-Amino Acid Oxidase, subunit A, domain 2"/>
    <property type="match status" value="1"/>
</dbReference>
<dbReference type="EMBL" id="WBKB01000010">
    <property type="protein sequence ID" value="KAB1641180.1"/>
    <property type="molecule type" value="Genomic_DNA"/>
</dbReference>
<dbReference type="RefSeq" id="WP_158053217.1">
    <property type="nucleotide sequence ID" value="NZ_WBKB01000010.1"/>
</dbReference>
<proteinExistence type="predicted"/>
<dbReference type="SUPFAM" id="SSF51905">
    <property type="entry name" value="FAD/NAD(P)-binding domain"/>
    <property type="match status" value="1"/>
</dbReference>
<keyword evidence="2" id="KW-0285">Flavoprotein</keyword>
<keyword evidence="3" id="KW-0274">FAD</keyword>
<dbReference type="Gene3D" id="3.50.50.60">
    <property type="entry name" value="FAD/NAD(P)-binding domain"/>
    <property type="match status" value="1"/>
</dbReference>
<dbReference type="GO" id="GO:0050131">
    <property type="term" value="F:N-methyl-L-amino-acid oxidase activity"/>
    <property type="evidence" value="ECO:0007669"/>
    <property type="project" value="UniProtKB-EC"/>
</dbReference>
<sequence length="392" mass="43797">MAKKQLTIAVIGLGSVGSMAAWQLSKRENVRVIGLEQYGRVHSHGSYAGESRVFRTAYHEGGLYVPMLLESRKMWRELEQESGRDVYYEVGTLSIAEENHPEYQTTLGTVRDYDLPHELFDADQLRERFPQHHIHDTDRGILDLQGGGLRPEVSVMSALEIAERNGADLRFNTPVLGIEEYSDSIKLRTPRETFTVDKIVVATGSWSARIHPELHDLLRLQILGLTWFMPRTDVAPFLPENFPAFLRDSGPVHVFGAPSFDGYSVKVCSNPTWDVVRDVDEVPLSYTRDELARIGQQIQELIPDMNPEPVRQSVHHCAYTPNRLPVVDLSESERVITVAGLSGHGFKFIPALGKHAAALAVDGDTDAVPAEFGLDSHMQVLRERGPYQGGGH</sequence>
<evidence type="ECO:0000256" key="3">
    <source>
        <dbReference type="ARBA" id="ARBA00022827"/>
    </source>
</evidence>
<evidence type="ECO:0000313" key="6">
    <source>
        <dbReference type="EMBL" id="KAB1641180.1"/>
    </source>
</evidence>
<comment type="caution">
    <text evidence="6">The sequence shown here is derived from an EMBL/GenBank/DDBJ whole genome shotgun (WGS) entry which is preliminary data.</text>
</comment>
<evidence type="ECO:0000256" key="1">
    <source>
        <dbReference type="ARBA" id="ARBA00001974"/>
    </source>
</evidence>
<organism evidence="6 7">
    <name type="scientific">Gulosibacter chungangensis</name>
    <dbReference type="NCBI Taxonomy" id="979746"/>
    <lineage>
        <taxon>Bacteria</taxon>
        <taxon>Bacillati</taxon>
        <taxon>Actinomycetota</taxon>
        <taxon>Actinomycetes</taxon>
        <taxon>Micrococcales</taxon>
        <taxon>Microbacteriaceae</taxon>
        <taxon>Gulosibacter</taxon>
    </lineage>
</organism>
<dbReference type="InterPro" id="IPR045170">
    <property type="entry name" value="MTOX"/>
</dbReference>
<evidence type="ECO:0000313" key="7">
    <source>
        <dbReference type="Proteomes" id="UP000433493"/>
    </source>
</evidence>
<dbReference type="Proteomes" id="UP000433493">
    <property type="component" value="Unassembled WGS sequence"/>
</dbReference>
<comment type="cofactor">
    <cofactor evidence="1">
        <name>FAD</name>
        <dbReference type="ChEBI" id="CHEBI:57692"/>
    </cofactor>
</comment>
<reference evidence="6 7" key="1">
    <citation type="submission" date="2019-09" db="EMBL/GenBank/DDBJ databases">
        <title>Phylogeny of genus Pseudoclavibacter and closely related genus.</title>
        <authorList>
            <person name="Li Y."/>
        </authorList>
    </citation>
    <scope>NUCLEOTIDE SEQUENCE [LARGE SCALE GENOMIC DNA]</scope>
    <source>
        <strain evidence="6 7">KCTC 13959</strain>
    </source>
</reference>
<dbReference type="Pfam" id="PF01266">
    <property type="entry name" value="DAO"/>
    <property type="match status" value="1"/>
</dbReference>
<evidence type="ECO:0000256" key="4">
    <source>
        <dbReference type="ARBA" id="ARBA00023002"/>
    </source>
</evidence>
<dbReference type="EC" id="1.5.3.2" evidence="6"/>
<dbReference type="OrthoDB" id="9806257at2"/>
<name>A0A7J5B7S6_9MICO</name>
<feature type="domain" description="FAD dependent oxidoreductase" evidence="5">
    <location>
        <begin position="8"/>
        <end position="359"/>
    </location>
</feature>
<dbReference type="NCBIfam" id="NF008425">
    <property type="entry name" value="PRK11259.1"/>
    <property type="match status" value="1"/>
</dbReference>
<gene>
    <name evidence="6" type="primary">solA</name>
    <name evidence="6" type="ORF">F8O05_13190</name>
</gene>
<protein>
    <submittedName>
        <fullName evidence="6">N-methyl-L-tryptophan oxidase</fullName>
        <ecNumber evidence="6">1.5.3.2</ecNumber>
    </submittedName>
</protein>
<dbReference type="GO" id="GO:0008115">
    <property type="term" value="F:sarcosine oxidase activity"/>
    <property type="evidence" value="ECO:0007669"/>
    <property type="project" value="TreeGrafter"/>
</dbReference>
<dbReference type="InterPro" id="IPR036188">
    <property type="entry name" value="FAD/NAD-bd_sf"/>
</dbReference>
<dbReference type="InterPro" id="IPR006076">
    <property type="entry name" value="FAD-dep_OxRdtase"/>
</dbReference>
<dbReference type="SUPFAM" id="SSF54373">
    <property type="entry name" value="FAD-linked reductases, C-terminal domain"/>
    <property type="match status" value="1"/>
</dbReference>
<keyword evidence="7" id="KW-1185">Reference proteome</keyword>
<evidence type="ECO:0000259" key="5">
    <source>
        <dbReference type="Pfam" id="PF01266"/>
    </source>
</evidence>
<evidence type="ECO:0000256" key="2">
    <source>
        <dbReference type="ARBA" id="ARBA00022630"/>
    </source>
</evidence>